<feature type="compositionally biased region" description="Basic and acidic residues" evidence="1">
    <location>
        <begin position="1"/>
        <end position="10"/>
    </location>
</feature>
<name>A0A0C3INN3_PISTI</name>
<keyword evidence="3" id="KW-1185">Reference proteome</keyword>
<organism evidence="2 3">
    <name type="scientific">Pisolithus tinctorius Marx 270</name>
    <dbReference type="NCBI Taxonomy" id="870435"/>
    <lineage>
        <taxon>Eukaryota</taxon>
        <taxon>Fungi</taxon>
        <taxon>Dikarya</taxon>
        <taxon>Basidiomycota</taxon>
        <taxon>Agaricomycotina</taxon>
        <taxon>Agaricomycetes</taxon>
        <taxon>Agaricomycetidae</taxon>
        <taxon>Boletales</taxon>
        <taxon>Sclerodermatineae</taxon>
        <taxon>Pisolithaceae</taxon>
        <taxon>Pisolithus</taxon>
    </lineage>
</organism>
<sequence>MNRKTEDIQRGRSTCSKPRYGLNGNRLRTLNAPLHRGEAVGVHSNSSVFHSLDAAGGSTASKQVTEWDTDCAGKPHETNAIFSREKDLEMIKDPPRSAGNT</sequence>
<proteinExistence type="predicted"/>
<dbReference type="AlphaFoldDB" id="A0A0C3INN3"/>
<feature type="compositionally biased region" description="Basic and acidic residues" evidence="1">
    <location>
        <begin position="71"/>
        <end position="95"/>
    </location>
</feature>
<evidence type="ECO:0000313" key="3">
    <source>
        <dbReference type="Proteomes" id="UP000054217"/>
    </source>
</evidence>
<dbReference type="EMBL" id="KN832014">
    <property type="protein sequence ID" value="KIN98577.1"/>
    <property type="molecule type" value="Genomic_DNA"/>
</dbReference>
<dbReference type="InParanoid" id="A0A0C3INN3"/>
<reference evidence="2 3" key="1">
    <citation type="submission" date="2014-04" db="EMBL/GenBank/DDBJ databases">
        <authorList>
            <consortium name="DOE Joint Genome Institute"/>
            <person name="Kuo A."/>
            <person name="Kohler A."/>
            <person name="Costa M.D."/>
            <person name="Nagy L.G."/>
            <person name="Floudas D."/>
            <person name="Copeland A."/>
            <person name="Barry K.W."/>
            <person name="Cichocki N."/>
            <person name="Veneault-Fourrey C."/>
            <person name="LaButti K."/>
            <person name="Lindquist E.A."/>
            <person name="Lipzen A."/>
            <person name="Lundell T."/>
            <person name="Morin E."/>
            <person name="Murat C."/>
            <person name="Sun H."/>
            <person name="Tunlid A."/>
            <person name="Henrissat B."/>
            <person name="Grigoriev I.V."/>
            <person name="Hibbett D.S."/>
            <person name="Martin F."/>
            <person name="Nordberg H.P."/>
            <person name="Cantor M.N."/>
            <person name="Hua S.X."/>
        </authorList>
    </citation>
    <scope>NUCLEOTIDE SEQUENCE [LARGE SCALE GENOMIC DNA]</scope>
    <source>
        <strain evidence="2 3">Marx 270</strain>
    </source>
</reference>
<protein>
    <submittedName>
        <fullName evidence="2">Uncharacterized protein</fullName>
    </submittedName>
</protein>
<feature type="region of interest" description="Disordered" evidence="1">
    <location>
        <begin position="68"/>
        <end position="101"/>
    </location>
</feature>
<gene>
    <name evidence="2" type="ORF">M404DRAFT_1005274</name>
</gene>
<dbReference type="Proteomes" id="UP000054217">
    <property type="component" value="Unassembled WGS sequence"/>
</dbReference>
<evidence type="ECO:0000313" key="2">
    <source>
        <dbReference type="EMBL" id="KIN98577.1"/>
    </source>
</evidence>
<dbReference type="HOGENOM" id="CLU_2400604_0_0_1"/>
<feature type="region of interest" description="Disordered" evidence="1">
    <location>
        <begin position="1"/>
        <end position="24"/>
    </location>
</feature>
<accession>A0A0C3INN3</accession>
<reference evidence="3" key="2">
    <citation type="submission" date="2015-01" db="EMBL/GenBank/DDBJ databases">
        <title>Evolutionary Origins and Diversification of the Mycorrhizal Mutualists.</title>
        <authorList>
            <consortium name="DOE Joint Genome Institute"/>
            <consortium name="Mycorrhizal Genomics Consortium"/>
            <person name="Kohler A."/>
            <person name="Kuo A."/>
            <person name="Nagy L.G."/>
            <person name="Floudas D."/>
            <person name="Copeland A."/>
            <person name="Barry K.W."/>
            <person name="Cichocki N."/>
            <person name="Veneault-Fourrey C."/>
            <person name="LaButti K."/>
            <person name="Lindquist E.A."/>
            <person name="Lipzen A."/>
            <person name="Lundell T."/>
            <person name="Morin E."/>
            <person name="Murat C."/>
            <person name="Riley R."/>
            <person name="Ohm R."/>
            <person name="Sun H."/>
            <person name="Tunlid A."/>
            <person name="Henrissat B."/>
            <person name="Grigoriev I.V."/>
            <person name="Hibbett D.S."/>
            <person name="Martin F."/>
        </authorList>
    </citation>
    <scope>NUCLEOTIDE SEQUENCE [LARGE SCALE GENOMIC DNA]</scope>
    <source>
        <strain evidence="3">Marx 270</strain>
    </source>
</reference>
<evidence type="ECO:0000256" key="1">
    <source>
        <dbReference type="SAM" id="MobiDB-lite"/>
    </source>
</evidence>